<dbReference type="Pfam" id="PF00642">
    <property type="entry name" value="zf-CCCH"/>
    <property type="match status" value="1"/>
</dbReference>
<keyword evidence="3 11" id="KW-0507">mRNA processing</keyword>
<keyword evidence="5 11" id="KW-0677">Repeat</keyword>
<dbReference type="EMBL" id="MCFG01000307">
    <property type="protein sequence ID" value="ORX76290.1"/>
    <property type="molecule type" value="Genomic_DNA"/>
</dbReference>
<dbReference type="PROSITE" id="PS50103">
    <property type="entry name" value="ZF_C3H1"/>
    <property type="match status" value="5"/>
</dbReference>
<comment type="subcellular location">
    <subcellularLocation>
        <location evidence="1 11">Nucleus</location>
    </subcellularLocation>
</comment>
<feature type="domain" description="C3H1-type" evidence="12">
    <location>
        <begin position="61"/>
        <end position="88"/>
    </location>
</feature>
<feature type="zinc finger region" description="C3H1-type" evidence="10">
    <location>
        <begin position="34"/>
        <end position="58"/>
    </location>
</feature>
<gene>
    <name evidence="13" type="ORF">BCR32DRAFT_296331</name>
</gene>
<evidence type="ECO:0000256" key="10">
    <source>
        <dbReference type="PROSITE-ProRule" id="PRU00723"/>
    </source>
</evidence>
<dbReference type="SUPFAM" id="SSF90229">
    <property type="entry name" value="CCCH zinc finger"/>
    <property type="match status" value="2"/>
</dbReference>
<dbReference type="InterPro" id="IPR041367">
    <property type="entry name" value="Znf-CCCH_4"/>
</dbReference>
<accession>A0A1Y1WRX1</accession>
<reference evidence="13 14" key="1">
    <citation type="submission" date="2016-08" db="EMBL/GenBank/DDBJ databases">
        <title>A Parts List for Fungal Cellulosomes Revealed by Comparative Genomics.</title>
        <authorList>
            <consortium name="DOE Joint Genome Institute"/>
            <person name="Haitjema C.H."/>
            <person name="Gilmore S.P."/>
            <person name="Henske J.K."/>
            <person name="Solomon K.V."/>
            <person name="De Groot R."/>
            <person name="Kuo A."/>
            <person name="Mondo S.J."/>
            <person name="Salamov A.A."/>
            <person name="Labutti K."/>
            <person name="Zhao Z."/>
            <person name="Chiniquy J."/>
            <person name="Barry K."/>
            <person name="Brewer H.M."/>
            <person name="Purvine S.O."/>
            <person name="Wright A.T."/>
            <person name="Boxma B."/>
            <person name="Van Alen T."/>
            <person name="Hackstein J.H."/>
            <person name="Baker S.E."/>
            <person name="Grigoriev I.V."/>
            <person name="O'Malley M.A."/>
        </authorList>
    </citation>
    <scope>NUCLEOTIDE SEQUENCE [LARGE SCALE GENOMIC DNA]</scope>
    <source>
        <strain evidence="13 14">S4</strain>
    </source>
</reference>
<evidence type="ECO:0000256" key="7">
    <source>
        <dbReference type="ARBA" id="ARBA00022833"/>
    </source>
</evidence>
<dbReference type="OrthoDB" id="1914176at2759"/>
<evidence type="ECO:0000313" key="14">
    <source>
        <dbReference type="Proteomes" id="UP000193944"/>
    </source>
</evidence>
<dbReference type="GO" id="GO:0008270">
    <property type="term" value="F:zinc ion binding"/>
    <property type="evidence" value="ECO:0007669"/>
    <property type="project" value="UniProtKB-KW"/>
</dbReference>
<evidence type="ECO:0000256" key="1">
    <source>
        <dbReference type="ARBA" id="ARBA00004123"/>
    </source>
</evidence>
<evidence type="ECO:0000256" key="8">
    <source>
        <dbReference type="ARBA" id="ARBA00022884"/>
    </source>
</evidence>
<dbReference type="GO" id="GO:0005847">
    <property type="term" value="C:mRNA cleavage and polyadenylation specificity factor complex"/>
    <property type="evidence" value="ECO:0007669"/>
    <property type="project" value="EnsemblFungi"/>
</dbReference>
<comment type="similarity">
    <text evidence="2 11">Belongs to the CPSF4/YTH1 family.</text>
</comment>
<keyword evidence="4 10" id="KW-0479">Metal-binding</keyword>
<dbReference type="PANTHER" id="PTHR23102:SF24">
    <property type="entry name" value="CLEAVAGE AND POLYADENYLATION SPECIFICITY FACTOR SUBUNIT 4"/>
    <property type="match status" value="1"/>
</dbReference>
<dbReference type="STRING" id="1754192.A0A1Y1WRX1"/>
<dbReference type="InterPro" id="IPR000571">
    <property type="entry name" value="Znf_CCCH"/>
</dbReference>
<name>A0A1Y1WRX1_9FUNG</name>
<feature type="zinc finger region" description="C3H1-type" evidence="10">
    <location>
        <begin position="61"/>
        <end position="88"/>
    </location>
</feature>
<evidence type="ECO:0000259" key="12">
    <source>
        <dbReference type="PROSITE" id="PS50103"/>
    </source>
</evidence>
<reference evidence="13 14" key="2">
    <citation type="submission" date="2016-08" db="EMBL/GenBank/DDBJ databases">
        <title>Pervasive Adenine N6-methylation of Active Genes in Fungi.</title>
        <authorList>
            <consortium name="DOE Joint Genome Institute"/>
            <person name="Mondo S.J."/>
            <person name="Dannebaum R.O."/>
            <person name="Kuo R.C."/>
            <person name="Labutti K."/>
            <person name="Haridas S."/>
            <person name="Kuo A."/>
            <person name="Salamov A."/>
            <person name="Ahrendt S.R."/>
            <person name="Lipzen A."/>
            <person name="Sullivan W."/>
            <person name="Andreopoulos W.B."/>
            <person name="Clum A."/>
            <person name="Lindquist E."/>
            <person name="Daum C."/>
            <person name="Ramamoorthy G.K."/>
            <person name="Gryganskyi A."/>
            <person name="Culley D."/>
            <person name="Magnuson J.K."/>
            <person name="James T.Y."/>
            <person name="O'Malley M.A."/>
            <person name="Stajich J.E."/>
            <person name="Spatafora J.W."/>
            <person name="Visel A."/>
            <person name="Grigoriev I.V."/>
        </authorList>
    </citation>
    <scope>NUCLEOTIDE SEQUENCE [LARGE SCALE GENOMIC DNA]</scope>
    <source>
        <strain evidence="13 14">S4</strain>
    </source>
</reference>
<keyword evidence="9 11" id="KW-0539">Nucleus</keyword>
<dbReference type="InterPro" id="IPR045348">
    <property type="entry name" value="CPSF4/Yth1"/>
</dbReference>
<evidence type="ECO:0000256" key="5">
    <source>
        <dbReference type="ARBA" id="ARBA00022737"/>
    </source>
</evidence>
<evidence type="ECO:0000313" key="13">
    <source>
        <dbReference type="EMBL" id="ORX76290.1"/>
    </source>
</evidence>
<dbReference type="Gene3D" id="4.10.1000.10">
    <property type="entry name" value="Zinc finger, CCCH-type"/>
    <property type="match status" value="3"/>
</dbReference>
<dbReference type="PANTHER" id="PTHR23102">
    <property type="entry name" value="CLEAVAGE AND POLYADENYLATION SPECIFICITY FACTOR SUBUNIT 4-RELATED"/>
    <property type="match status" value="1"/>
</dbReference>
<dbReference type="Pfam" id="PF14608">
    <property type="entry name" value="zf-CCCH_2"/>
    <property type="match status" value="2"/>
</dbReference>
<feature type="domain" description="C3H1-type" evidence="12">
    <location>
        <begin position="89"/>
        <end position="116"/>
    </location>
</feature>
<evidence type="ECO:0000256" key="6">
    <source>
        <dbReference type="ARBA" id="ARBA00022771"/>
    </source>
</evidence>
<organism evidence="13 14">
    <name type="scientific">Anaeromyces robustus</name>
    <dbReference type="NCBI Taxonomy" id="1754192"/>
    <lineage>
        <taxon>Eukaryota</taxon>
        <taxon>Fungi</taxon>
        <taxon>Fungi incertae sedis</taxon>
        <taxon>Chytridiomycota</taxon>
        <taxon>Chytridiomycota incertae sedis</taxon>
        <taxon>Neocallimastigomycetes</taxon>
        <taxon>Neocallimastigales</taxon>
        <taxon>Neocallimastigaceae</taxon>
        <taxon>Anaeromyces</taxon>
    </lineage>
</organism>
<comment type="function">
    <text evidence="11">Component of the cleavage factor I (CF I) involved in pre-mRNA 3'-end processing.</text>
</comment>
<dbReference type="SMART" id="SM00356">
    <property type="entry name" value="ZnF_C3H1"/>
    <property type="match status" value="5"/>
</dbReference>
<dbReference type="FunFam" id="4.10.1000.10:FF:000005">
    <property type="entry name" value="cleavage and polyadenylation specificity factor subunit 4"/>
    <property type="match status" value="1"/>
</dbReference>
<feature type="zinc finger region" description="C3H1-type" evidence="10">
    <location>
        <begin position="89"/>
        <end position="116"/>
    </location>
</feature>
<keyword evidence="6 10" id="KW-0863">Zinc-finger</keyword>
<keyword evidence="8 11" id="KW-0694">RNA-binding</keyword>
<keyword evidence="7 10" id="KW-0862">Zinc</keyword>
<keyword evidence="14" id="KW-1185">Reference proteome</keyword>
<feature type="domain" description="C3H1-type" evidence="12">
    <location>
        <begin position="34"/>
        <end position="58"/>
    </location>
</feature>
<evidence type="ECO:0000256" key="11">
    <source>
        <dbReference type="RuleBase" id="RU369008"/>
    </source>
</evidence>
<evidence type="ECO:0000256" key="9">
    <source>
        <dbReference type="ARBA" id="ARBA00023242"/>
    </source>
</evidence>
<feature type="domain" description="C3H1-type" evidence="12">
    <location>
        <begin position="117"/>
        <end position="144"/>
    </location>
</feature>
<feature type="zinc finger region" description="C3H1-type" evidence="10">
    <location>
        <begin position="146"/>
        <end position="168"/>
    </location>
</feature>
<dbReference type="InterPro" id="IPR036855">
    <property type="entry name" value="Znf_CCCH_sf"/>
</dbReference>
<dbReference type="AlphaFoldDB" id="A0A1Y1WRX1"/>
<evidence type="ECO:0000256" key="3">
    <source>
        <dbReference type="ARBA" id="ARBA00022664"/>
    </source>
</evidence>
<proteinExistence type="inferred from homology"/>
<comment type="caution">
    <text evidence="13">The sequence shown here is derived from an EMBL/GenBank/DDBJ whole genome shotgun (WGS) entry which is preliminary data.</text>
</comment>
<protein>
    <recommendedName>
        <fullName evidence="11">mRNA 3'-end-processing protein</fullName>
    </recommendedName>
</protein>
<feature type="domain" description="C3H1-type" evidence="12">
    <location>
        <begin position="146"/>
        <end position="168"/>
    </location>
</feature>
<dbReference type="Pfam" id="PF18044">
    <property type="entry name" value="zf-CCCH_4"/>
    <property type="match status" value="1"/>
</dbReference>
<dbReference type="Proteomes" id="UP000193944">
    <property type="component" value="Unassembled WGS sequence"/>
</dbReference>
<dbReference type="GO" id="GO:0003723">
    <property type="term" value="F:RNA binding"/>
    <property type="evidence" value="ECO:0007669"/>
    <property type="project" value="UniProtKB-UniRule"/>
</dbReference>
<dbReference type="GO" id="GO:0031124">
    <property type="term" value="P:mRNA 3'-end processing"/>
    <property type="evidence" value="ECO:0007669"/>
    <property type="project" value="UniProtKB-UniRule"/>
</dbReference>
<dbReference type="GO" id="GO:0005829">
    <property type="term" value="C:cytosol"/>
    <property type="evidence" value="ECO:0007669"/>
    <property type="project" value="EnsemblFungi"/>
</dbReference>
<sequence>METLEKELNQAEKLNFSFEDYIKNELNISLENNTVNVETCKYFQKGQCTKGNNCQYRHARPEKTVVCKHWLRGLCKKGDLCEFLHEYNLKKMPECWFYSKYGECSNPECMYLHVDPESKVRECAWYARGFCKHGPNCRHKHVRKIICQNYISGFCPKGPDCNHGHPKYELPNLNTQYFTQDSDENKNINHSTNKHQSAKF</sequence>
<evidence type="ECO:0000256" key="4">
    <source>
        <dbReference type="ARBA" id="ARBA00022723"/>
    </source>
</evidence>
<feature type="zinc finger region" description="C3H1-type" evidence="10">
    <location>
        <begin position="117"/>
        <end position="144"/>
    </location>
</feature>
<evidence type="ECO:0000256" key="2">
    <source>
        <dbReference type="ARBA" id="ARBA00008907"/>
    </source>
</evidence>